<comment type="caution">
    <text evidence="1">The sequence shown here is derived from an EMBL/GenBank/DDBJ whole genome shotgun (WGS) entry which is preliminary data.</text>
</comment>
<organism evidence="1 2">
    <name type="scientific">Synchytrium microbalum</name>
    <dbReference type="NCBI Taxonomy" id="1806994"/>
    <lineage>
        <taxon>Eukaryota</taxon>
        <taxon>Fungi</taxon>
        <taxon>Fungi incertae sedis</taxon>
        <taxon>Chytridiomycota</taxon>
        <taxon>Chytridiomycota incertae sedis</taxon>
        <taxon>Chytridiomycetes</taxon>
        <taxon>Synchytriales</taxon>
        <taxon>Synchytriaceae</taxon>
        <taxon>Synchytrium</taxon>
    </lineage>
</organism>
<dbReference type="Proteomes" id="UP000319731">
    <property type="component" value="Unassembled WGS sequence"/>
</dbReference>
<dbReference type="GeneID" id="42002731"/>
<reference evidence="1 2" key="1">
    <citation type="journal article" date="2019" name="Sci. Rep.">
        <title>Comparative genomics of chytrid fungi reveal insights into the obligate biotrophic and pathogenic lifestyle of Synchytrium endobioticum.</title>
        <authorList>
            <person name="van de Vossenberg B.T.L.H."/>
            <person name="Warris S."/>
            <person name="Nguyen H.D.T."/>
            <person name="van Gent-Pelzer M.P.E."/>
            <person name="Joly D.L."/>
            <person name="van de Geest H.C."/>
            <person name="Bonants P.J.M."/>
            <person name="Smith D.S."/>
            <person name="Levesque C.A."/>
            <person name="van der Lee T.A.J."/>
        </authorList>
    </citation>
    <scope>NUCLEOTIDE SEQUENCE [LARGE SCALE GENOMIC DNA]</scope>
    <source>
        <strain evidence="1 2">JEL517</strain>
    </source>
</reference>
<protein>
    <submittedName>
        <fullName evidence="1">Uncharacterized protein</fullName>
    </submittedName>
</protein>
<gene>
    <name evidence="1" type="ORF">SmJEL517_g01506</name>
</gene>
<dbReference type="RefSeq" id="XP_031026529.1">
    <property type="nucleotide sequence ID" value="XM_031167434.1"/>
</dbReference>
<accession>A0A507CDV1</accession>
<dbReference type="EMBL" id="QEAO01000005">
    <property type="protein sequence ID" value="TPX36216.1"/>
    <property type="molecule type" value="Genomic_DNA"/>
</dbReference>
<name>A0A507CDV1_9FUNG</name>
<dbReference type="AlphaFoldDB" id="A0A507CDV1"/>
<evidence type="ECO:0000313" key="1">
    <source>
        <dbReference type="EMBL" id="TPX36216.1"/>
    </source>
</evidence>
<keyword evidence="2" id="KW-1185">Reference proteome</keyword>
<sequence length="45" mass="4938">MEALSAFLGSGSLFPFFIMISGNMCRALTQHAFGVFDPELPFLLL</sequence>
<evidence type="ECO:0000313" key="2">
    <source>
        <dbReference type="Proteomes" id="UP000319731"/>
    </source>
</evidence>
<proteinExistence type="predicted"/>